<name>A0AC61QLQ6_9BACT</name>
<accession>A0AC61QLQ6</accession>
<proteinExistence type="predicted"/>
<protein>
    <submittedName>
        <fullName evidence="1">Site-specific DNA-methyltransferase</fullName>
    </submittedName>
</protein>
<dbReference type="EMBL" id="SRZC01000034">
    <property type="protein sequence ID" value="TGX79905.1"/>
    <property type="molecule type" value="Genomic_DNA"/>
</dbReference>
<organism evidence="1 2">
    <name type="scientific">Palleniella muris</name>
    <dbReference type="NCBI Taxonomy" id="3038145"/>
    <lineage>
        <taxon>Bacteria</taxon>
        <taxon>Pseudomonadati</taxon>
        <taxon>Bacteroidota</taxon>
        <taxon>Bacteroidia</taxon>
        <taxon>Bacteroidales</taxon>
        <taxon>Prevotellaceae</taxon>
        <taxon>Palleniella</taxon>
    </lineage>
</organism>
<dbReference type="Proteomes" id="UP000308886">
    <property type="component" value="Unassembled WGS sequence"/>
</dbReference>
<evidence type="ECO:0000313" key="2">
    <source>
        <dbReference type="Proteomes" id="UP000308886"/>
    </source>
</evidence>
<reference evidence="1" key="1">
    <citation type="submission" date="2019-04" db="EMBL/GenBank/DDBJ databases">
        <title>Microbes associate with the intestines of laboratory mice.</title>
        <authorList>
            <person name="Navarre W."/>
            <person name="Wong E."/>
            <person name="Huang K."/>
            <person name="Tropini C."/>
            <person name="Ng K."/>
            <person name="Yu B."/>
        </authorList>
    </citation>
    <scope>NUCLEOTIDE SEQUENCE</scope>
    <source>
        <strain evidence="1">NM73_A23</strain>
    </source>
</reference>
<comment type="caution">
    <text evidence="1">The sequence shown here is derived from an EMBL/GenBank/DDBJ whole genome shotgun (WGS) entry which is preliminary data.</text>
</comment>
<gene>
    <name evidence="1" type="ORF">E5358_14250</name>
</gene>
<keyword evidence="2" id="KW-1185">Reference proteome</keyword>
<evidence type="ECO:0000313" key="1">
    <source>
        <dbReference type="EMBL" id="TGX79905.1"/>
    </source>
</evidence>
<sequence>MIRDILHQNEEAQPTDKTLGLLHRNFPQCFNVEGKFDIAAFRELLNDKVDIIKEGSGFNFLGKNYASLVASMDTTTVLVPDTEHNSKPENANSRNLYISGENLDALKHLVKSYAGKVKCIYIDPPYNTGSDGFVYNDKFKFTAEELEEKLSVSEEQAKRILAMTTRGAASHSAWLTFMMPRLQYAKDLLSDDGVIFISIDDNEQANLKQLCDNVFGEENFVALFPWRKRTAKSDVPFGVSQDYEWILAYARTDKFLAGIDGKNRKYYETEDFPGRPWRIHDMTTQRTALERPNSDFTMVNPKNGNEYPVNPQAVWRITKEGFPQYLKENRIIFPGDYDFLKISKPVLRYWKEDDMRKAGNRFGQCAVSTNLPATVGMSQDGTKDIDSLFNAKIFSFPKPISLIKYLIDGAVEKDKEEPVIILDFFSGSATTAQAVMELNSADDGYNLQYILVQLPEKIKPDTDAYTHGYRTIDMIGQERIRRAAAKIKSETNADIDYGFKHYTIREPNENTLELMERFTPNMVFGDDILQQFGKETVLATYAMRDGYGLTPETELVKFGNYTAYLCGRHLYMIDPEFDIDGDELTELVDKYNKDHSFTADTVVIFGYSFYFSQIDAIKKNLSAITDRSRINIDIRY</sequence>